<dbReference type="InParanoid" id="A0A672M9R2"/>
<dbReference type="Ensembl" id="ENSSGRT00000036683.1">
    <property type="protein sequence ID" value="ENSSGRP00000034171.1"/>
    <property type="gene ID" value="ENSSGRG00000018981.1"/>
</dbReference>
<reference evidence="1" key="1">
    <citation type="submission" date="2025-08" db="UniProtKB">
        <authorList>
            <consortium name="Ensembl"/>
        </authorList>
    </citation>
    <scope>IDENTIFICATION</scope>
</reference>
<reference evidence="1" key="2">
    <citation type="submission" date="2025-09" db="UniProtKB">
        <authorList>
            <consortium name="Ensembl"/>
        </authorList>
    </citation>
    <scope>IDENTIFICATION</scope>
</reference>
<protein>
    <submittedName>
        <fullName evidence="1">Uncharacterized protein</fullName>
    </submittedName>
</protein>
<dbReference type="Proteomes" id="UP000472262">
    <property type="component" value="Unassembled WGS sequence"/>
</dbReference>
<accession>A0A672M9R2</accession>
<evidence type="ECO:0000313" key="2">
    <source>
        <dbReference type="Proteomes" id="UP000472262"/>
    </source>
</evidence>
<proteinExistence type="predicted"/>
<sequence length="79" mass="8978">LQSIYVNKVSVLMIKASGHIPLSLSMSYRSVTPTDSPLYRPSPQIFITLVCLPTFELLSNWQITFSSPSFRVWLPEFVT</sequence>
<organism evidence="1 2">
    <name type="scientific">Sinocyclocheilus grahami</name>
    <name type="common">Dianchi golden-line fish</name>
    <name type="synonym">Barbus grahami</name>
    <dbReference type="NCBI Taxonomy" id="75366"/>
    <lineage>
        <taxon>Eukaryota</taxon>
        <taxon>Metazoa</taxon>
        <taxon>Chordata</taxon>
        <taxon>Craniata</taxon>
        <taxon>Vertebrata</taxon>
        <taxon>Euteleostomi</taxon>
        <taxon>Actinopterygii</taxon>
        <taxon>Neopterygii</taxon>
        <taxon>Teleostei</taxon>
        <taxon>Ostariophysi</taxon>
        <taxon>Cypriniformes</taxon>
        <taxon>Cyprinidae</taxon>
        <taxon>Cyprininae</taxon>
        <taxon>Sinocyclocheilus</taxon>
    </lineage>
</organism>
<evidence type="ECO:0000313" key="1">
    <source>
        <dbReference type="Ensembl" id="ENSSGRP00000034171.1"/>
    </source>
</evidence>
<name>A0A672M9R2_SINGR</name>
<dbReference type="AlphaFoldDB" id="A0A672M9R2"/>
<keyword evidence="2" id="KW-1185">Reference proteome</keyword>